<sequence length="122" mass="13913">MNKFYIILIAVLGLFLVPTVTFACKKPSVNHSYTKNTSKTEKKNCCAKMSHSKDKNDDDCSGKCKHSMCNCTFACNGGITFFNESQFNTNFFRFYSEKEKFYNSETVTSAGFYSLWLIPKIS</sequence>
<dbReference type="Proteomes" id="UP000198336">
    <property type="component" value="Unassembled WGS sequence"/>
</dbReference>
<gene>
    <name evidence="2" type="ORF">B0A75_17770</name>
</gene>
<feature type="signal peptide" evidence="1">
    <location>
        <begin position="1"/>
        <end position="23"/>
    </location>
</feature>
<dbReference type="RefSeq" id="WP_123872396.1">
    <property type="nucleotide sequence ID" value="NZ_MUHA01000028.1"/>
</dbReference>
<comment type="caution">
    <text evidence="2">The sequence shown here is derived from an EMBL/GenBank/DDBJ whole genome shotgun (WGS) entry which is preliminary data.</text>
</comment>
<evidence type="ECO:0000313" key="3">
    <source>
        <dbReference type="Proteomes" id="UP000198336"/>
    </source>
</evidence>
<dbReference type="PROSITE" id="PS51257">
    <property type="entry name" value="PROKAR_LIPOPROTEIN"/>
    <property type="match status" value="1"/>
</dbReference>
<protein>
    <submittedName>
        <fullName evidence="2">Uncharacterized protein</fullName>
    </submittedName>
</protein>
<feature type="chain" id="PRO_5013166765" evidence="1">
    <location>
        <begin position="24"/>
        <end position="122"/>
    </location>
</feature>
<evidence type="ECO:0000313" key="2">
    <source>
        <dbReference type="EMBL" id="OXA95918.1"/>
    </source>
</evidence>
<dbReference type="AlphaFoldDB" id="A0A226HPU2"/>
<accession>A0A226HPU2</accession>
<reference evidence="2 3" key="1">
    <citation type="submission" date="2016-11" db="EMBL/GenBank/DDBJ databases">
        <title>Whole genomes of Flavobacteriaceae.</title>
        <authorList>
            <person name="Stine C."/>
            <person name="Li C."/>
            <person name="Tadesse D."/>
        </authorList>
    </citation>
    <scope>NUCLEOTIDE SEQUENCE [LARGE SCALE GENOMIC DNA]</scope>
    <source>
        <strain evidence="2 3">CCUG 59446</strain>
    </source>
</reference>
<name>A0A226HPU2_9FLAO</name>
<keyword evidence="3" id="KW-1185">Reference proteome</keyword>
<evidence type="ECO:0000256" key="1">
    <source>
        <dbReference type="SAM" id="SignalP"/>
    </source>
</evidence>
<keyword evidence="1" id="KW-0732">Signal</keyword>
<proteinExistence type="predicted"/>
<organism evidence="2 3">
    <name type="scientific">Flavobacterium oncorhynchi</name>
    <dbReference type="NCBI Taxonomy" id="728056"/>
    <lineage>
        <taxon>Bacteria</taxon>
        <taxon>Pseudomonadati</taxon>
        <taxon>Bacteroidota</taxon>
        <taxon>Flavobacteriia</taxon>
        <taxon>Flavobacteriales</taxon>
        <taxon>Flavobacteriaceae</taxon>
        <taxon>Flavobacterium</taxon>
    </lineage>
</organism>
<dbReference type="EMBL" id="MUHA01000028">
    <property type="protein sequence ID" value="OXA95918.1"/>
    <property type="molecule type" value="Genomic_DNA"/>
</dbReference>